<keyword evidence="1" id="KW-0812">Transmembrane</keyword>
<evidence type="ECO:0008006" key="3">
    <source>
        <dbReference type="Google" id="ProtNLM"/>
    </source>
</evidence>
<accession>A0A3B1C617</accession>
<reference evidence="2" key="1">
    <citation type="submission" date="2018-06" db="EMBL/GenBank/DDBJ databases">
        <authorList>
            <person name="Zhirakovskaya E."/>
        </authorList>
    </citation>
    <scope>NUCLEOTIDE SEQUENCE</scope>
</reference>
<feature type="transmembrane region" description="Helical" evidence="1">
    <location>
        <begin position="48"/>
        <end position="69"/>
    </location>
</feature>
<organism evidence="2">
    <name type="scientific">hydrothermal vent metagenome</name>
    <dbReference type="NCBI Taxonomy" id="652676"/>
    <lineage>
        <taxon>unclassified sequences</taxon>
        <taxon>metagenomes</taxon>
        <taxon>ecological metagenomes</taxon>
    </lineage>
</organism>
<protein>
    <recommendedName>
        <fullName evidence="3">Permease</fullName>
    </recommendedName>
</protein>
<dbReference type="EMBL" id="UOFZ01000034">
    <property type="protein sequence ID" value="VAX12337.1"/>
    <property type="molecule type" value="Genomic_DNA"/>
</dbReference>
<proteinExistence type="predicted"/>
<evidence type="ECO:0000313" key="2">
    <source>
        <dbReference type="EMBL" id="VAX12337.1"/>
    </source>
</evidence>
<feature type="transmembrane region" description="Helical" evidence="1">
    <location>
        <begin position="90"/>
        <end position="109"/>
    </location>
</feature>
<sequence length="176" mass="20539">MSSEYENNENKKTRKKQGGWWFLLITVIFYGILFFYKPELTQGALSHFVTLLKDIAPILIVVMLFMWLLDVLINPRQIQNILGNKSGIRGWIISIIGGILSHGPVYAWYPLLENLQKQGTRPAYIATFLYARSIKLPWLPMLAYYFGTTYMLLFTFFLVLFSPVVGWITERSYLRQ</sequence>
<evidence type="ECO:0000256" key="1">
    <source>
        <dbReference type="SAM" id="Phobius"/>
    </source>
</evidence>
<feature type="transmembrane region" description="Helical" evidence="1">
    <location>
        <begin position="20"/>
        <end position="36"/>
    </location>
</feature>
<name>A0A3B1C617_9ZZZZ</name>
<keyword evidence="1" id="KW-1133">Transmembrane helix</keyword>
<keyword evidence="1" id="KW-0472">Membrane</keyword>
<dbReference type="AlphaFoldDB" id="A0A3B1C617"/>
<gene>
    <name evidence="2" type="ORF">MNBD_GAMMA24-1203</name>
</gene>
<feature type="transmembrane region" description="Helical" evidence="1">
    <location>
        <begin position="142"/>
        <end position="168"/>
    </location>
</feature>